<feature type="domain" description="DUF1279" evidence="2">
    <location>
        <begin position="125"/>
        <end position="213"/>
    </location>
</feature>
<keyword evidence="1" id="KW-1133">Transmembrane helix</keyword>
<dbReference type="Pfam" id="PF06916">
    <property type="entry name" value="FAM210A-B_dom"/>
    <property type="match status" value="1"/>
</dbReference>
<proteinExistence type="predicted"/>
<keyword evidence="1" id="KW-0472">Membrane</keyword>
<feature type="transmembrane region" description="Helical" evidence="1">
    <location>
        <begin position="75"/>
        <end position="93"/>
    </location>
</feature>
<gene>
    <name evidence="3" type="ORF">ALAG00032_LOCUS7759</name>
</gene>
<evidence type="ECO:0000313" key="3">
    <source>
        <dbReference type="EMBL" id="CAE0367011.1"/>
    </source>
</evidence>
<dbReference type="InterPro" id="IPR009688">
    <property type="entry name" value="FAM210A/B-like_dom"/>
</dbReference>
<feature type="transmembrane region" description="Helical" evidence="1">
    <location>
        <begin position="48"/>
        <end position="68"/>
    </location>
</feature>
<evidence type="ECO:0000259" key="2">
    <source>
        <dbReference type="Pfam" id="PF06916"/>
    </source>
</evidence>
<accession>A0A7S3NL01</accession>
<sequence>MVVRLLTAPWILLGPMNIFKVAFINRGSPIAQYIVVEPAETCQAACKIARMWAILFWGLQTIVSIGIYKKNFDRSIAASAKLIVGSILIIAYFENVVKIPVAIAGCIELCCALFLGAQNLFYLFQTAKSILRKYGPIAFFVHWICYFATIATFYTLLGQQIDVASYIIRVPILGNKMASTLAHLDTSQGLARLSVAWSLAFATAPLRLITDVLFTLLLAYFLPKSKIKTK</sequence>
<protein>
    <recommendedName>
        <fullName evidence="2">DUF1279 domain-containing protein</fullName>
    </recommendedName>
</protein>
<organism evidence="3">
    <name type="scientific">Aureoumbra lagunensis</name>
    <dbReference type="NCBI Taxonomy" id="44058"/>
    <lineage>
        <taxon>Eukaryota</taxon>
        <taxon>Sar</taxon>
        <taxon>Stramenopiles</taxon>
        <taxon>Ochrophyta</taxon>
        <taxon>Pelagophyceae</taxon>
        <taxon>Pelagomonadales</taxon>
        <taxon>Aureoumbra</taxon>
    </lineage>
</organism>
<feature type="transmembrane region" description="Helical" evidence="1">
    <location>
        <begin position="136"/>
        <end position="157"/>
    </location>
</feature>
<reference evidence="3" key="1">
    <citation type="submission" date="2021-01" db="EMBL/GenBank/DDBJ databases">
        <authorList>
            <person name="Corre E."/>
            <person name="Pelletier E."/>
            <person name="Niang G."/>
            <person name="Scheremetjew M."/>
            <person name="Finn R."/>
            <person name="Kale V."/>
            <person name="Holt S."/>
            <person name="Cochrane G."/>
            <person name="Meng A."/>
            <person name="Brown T."/>
            <person name="Cohen L."/>
        </authorList>
    </citation>
    <scope>NUCLEOTIDE SEQUENCE</scope>
    <source>
        <strain evidence="3">CCMP1510</strain>
    </source>
</reference>
<evidence type="ECO:0000256" key="1">
    <source>
        <dbReference type="SAM" id="Phobius"/>
    </source>
</evidence>
<dbReference type="EMBL" id="HBIJ01011328">
    <property type="protein sequence ID" value="CAE0367011.1"/>
    <property type="molecule type" value="Transcribed_RNA"/>
</dbReference>
<feature type="transmembrane region" description="Helical" evidence="1">
    <location>
        <begin position="99"/>
        <end position="124"/>
    </location>
</feature>
<feature type="transmembrane region" description="Helical" evidence="1">
    <location>
        <begin position="195"/>
        <end position="222"/>
    </location>
</feature>
<name>A0A7S3NL01_9STRA</name>
<keyword evidence="1" id="KW-0812">Transmembrane</keyword>
<dbReference type="AlphaFoldDB" id="A0A7S3NL01"/>